<evidence type="ECO:0000256" key="1">
    <source>
        <dbReference type="ARBA" id="ARBA00038310"/>
    </source>
</evidence>
<dbReference type="GO" id="GO:0016787">
    <property type="term" value="F:hydrolase activity"/>
    <property type="evidence" value="ECO:0007669"/>
    <property type="project" value="UniProtKB-KW"/>
</dbReference>
<dbReference type="Pfam" id="PF04909">
    <property type="entry name" value="Amidohydro_2"/>
    <property type="match status" value="1"/>
</dbReference>
<sequence>MKTIHEKMGVEERSDGITLIDAHHHLWDLTKNHYPWLATYEPGTFVGDYRSLIRNYMPEDYAADSAGHRVLATVHCEADHDYNNEVAETRWLHEQSQRAGFPSAVVAHIWFHHDNGEEILNQHLQFPLVRGIRSKPVTAKRPELAHTVKGVSGSMQDEKWLKGFALLEKYGLSWDLRVPYWHLEEAAEVARMYPNVPIVLNHMGFPWDRSPQGLEGWRKGMRALAACPNVSVKVSELGLQDRPWTVEGNRGVVLETVEMFGIERCMFASNFPVSSLQLTYRQLVSNMSEIFSGFSEAQREAFFWRNAKAFYRIDLPEE</sequence>
<dbReference type="PANTHER" id="PTHR43569:SF1">
    <property type="entry name" value="BLL3371 PROTEIN"/>
    <property type="match status" value="1"/>
</dbReference>
<evidence type="ECO:0000259" key="2">
    <source>
        <dbReference type="Pfam" id="PF04909"/>
    </source>
</evidence>
<keyword evidence="4" id="KW-1185">Reference proteome</keyword>
<dbReference type="InterPro" id="IPR052350">
    <property type="entry name" value="Metallo-dep_Lactonases"/>
</dbReference>
<dbReference type="InterPro" id="IPR032466">
    <property type="entry name" value="Metal_Hydrolase"/>
</dbReference>
<dbReference type="Proteomes" id="UP000249005">
    <property type="component" value="Chromosome 1"/>
</dbReference>
<dbReference type="EMBL" id="LS483470">
    <property type="protein sequence ID" value="SQI43163.1"/>
    <property type="molecule type" value="Genomic_DNA"/>
</dbReference>
<gene>
    <name evidence="3" type="ORF">NCTC12151_02882</name>
</gene>
<name>A0A2X4UWA4_9GAMM</name>
<proteinExistence type="inferred from homology"/>
<dbReference type="AlphaFoldDB" id="A0A2X4UWA4"/>
<accession>A0A2X4UWA4</accession>
<evidence type="ECO:0000313" key="3">
    <source>
        <dbReference type="EMBL" id="SQI43163.1"/>
    </source>
</evidence>
<reference evidence="3 4" key="1">
    <citation type="submission" date="2018-06" db="EMBL/GenBank/DDBJ databases">
        <authorList>
            <consortium name="Pathogen Informatics"/>
            <person name="Doyle S."/>
        </authorList>
    </citation>
    <scope>NUCLEOTIDE SEQUENCE [LARGE SCALE GENOMIC DNA]</scope>
    <source>
        <strain evidence="3 4">NCTC12151</strain>
    </source>
</reference>
<dbReference type="SUPFAM" id="SSF51556">
    <property type="entry name" value="Metallo-dependent hydrolases"/>
    <property type="match status" value="1"/>
</dbReference>
<organism evidence="3 4">
    <name type="scientific">Leminorella richardii</name>
    <dbReference type="NCBI Taxonomy" id="158841"/>
    <lineage>
        <taxon>Bacteria</taxon>
        <taxon>Pseudomonadati</taxon>
        <taxon>Pseudomonadota</taxon>
        <taxon>Gammaproteobacteria</taxon>
        <taxon>Enterobacterales</taxon>
        <taxon>Budviciaceae</taxon>
        <taxon>Leminorella</taxon>
    </lineage>
</organism>
<keyword evidence="3" id="KW-0378">Hydrolase</keyword>
<dbReference type="KEGG" id="lri:NCTC12151_02882"/>
<dbReference type="Gene3D" id="3.20.20.140">
    <property type="entry name" value="Metal-dependent hydrolases"/>
    <property type="match status" value="1"/>
</dbReference>
<feature type="domain" description="Amidohydrolase-related" evidence="2">
    <location>
        <begin position="20"/>
        <end position="313"/>
    </location>
</feature>
<dbReference type="RefSeq" id="WP_197708830.1">
    <property type="nucleotide sequence ID" value="NZ_LR698987.1"/>
</dbReference>
<dbReference type="PANTHER" id="PTHR43569">
    <property type="entry name" value="AMIDOHYDROLASE"/>
    <property type="match status" value="1"/>
</dbReference>
<dbReference type="InterPro" id="IPR006680">
    <property type="entry name" value="Amidohydro-rel"/>
</dbReference>
<comment type="similarity">
    <text evidence="1">Belongs to the metallo-dependent hydrolases superfamily.</text>
</comment>
<protein>
    <submittedName>
        <fullName evidence="3">Predicted metal-dependent hydrolase of the TIM-barrel fold</fullName>
    </submittedName>
</protein>
<evidence type="ECO:0000313" key="4">
    <source>
        <dbReference type="Proteomes" id="UP000249005"/>
    </source>
</evidence>